<organism evidence="1 2">
    <name type="scientific">Smallanthus sonchifolius</name>
    <dbReference type="NCBI Taxonomy" id="185202"/>
    <lineage>
        <taxon>Eukaryota</taxon>
        <taxon>Viridiplantae</taxon>
        <taxon>Streptophyta</taxon>
        <taxon>Embryophyta</taxon>
        <taxon>Tracheophyta</taxon>
        <taxon>Spermatophyta</taxon>
        <taxon>Magnoliopsida</taxon>
        <taxon>eudicotyledons</taxon>
        <taxon>Gunneridae</taxon>
        <taxon>Pentapetalae</taxon>
        <taxon>asterids</taxon>
        <taxon>campanulids</taxon>
        <taxon>Asterales</taxon>
        <taxon>Asteraceae</taxon>
        <taxon>Asteroideae</taxon>
        <taxon>Heliantheae alliance</taxon>
        <taxon>Millerieae</taxon>
        <taxon>Smallanthus</taxon>
    </lineage>
</organism>
<protein>
    <submittedName>
        <fullName evidence="1">Uncharacterized protein</fullName>
    </submittedName>
</protein>
<evidence type="ECO:0000313" key="2">
    <source>
        <dbReference type="Proteomes" id="UP001056120"/>
    </source>
</evidence>
<evidence type="ECO:0000313" key="1">
    <source>
        <dbReference type="EMBL" id="KAI3755368.1"/>
    </source>
</evidence>
<dbReference type="EMBL" id="CM042035">
    <property type="protein sequence ID" value="KAI3755368.1"/>
    <property type="molecule type" value="Genomic_DNA"/>
</dbReference>
<name>A0ACB9E9U8_9ASTR</name>
<sequence>MQGGQSNSHECRSEQGVPKKVRGDEGNELVQYIGTLVRMADHVSIEYSDWRKVPMQKKDDMYSLVKMSYQA</sequence>
<reference evidence="1 2" key="2">
    <citation type="journal article" date="2022" name="Mol. Ecol. Resour.">
        <title>The genomes of chicory, endive, great burdock and yacon provide insights into Asteraceae paleo-polyploidization history and plant inulin production.</title>
        <authorList>
            <person name="Fan W."/>
            <person name="Wang S."/>
            <person name="Wang H."/>
            <person name="Wang A."/>
            <person name="Jiang F."/>
            <person name="Liu H."/>
            <person name="Zhao H."/>
            <person name="Xu D."/>
            <person name="Zhang Y."/>
        </authorList>
    </citation>
    <scope>NUCLEOTIDE SEQUENCE [LARGE SCALE GENOMIC DNA]</scope>
    <source>
        <strain evidence="2">cv. Yunnan</strain>
        <tissue evidence="1">Leaves</tissue>
    </source>
</reference>
<reference evidence="2" key="1">
    <citation type="journal article" date="2022" name="Mol. Ecol. Resour.">
        <title>The genomes of chicory, endive, great burdock and yacon provide insights into Asteraceae palaeo-polyploidization history and plant inulin production.</title>
        <authorList>
            <person name="Fan W."/>
            <person name="Wang S."/>
            <person name="Wang H."/>
            <person name="Wang A."/>
            <person name="Jiang F."/>
            <person name="Liu H."/>
            <person name="Zhao H."/>
            <person name="Xu D."/>
            <person name="Zhang Y."/>
        </authorList>
    </citation>
    <scope>NUCLEOTIDE SEQUENCE [LARGE SCALE GENOMIC DNA]</scope>
    <source>
        <strain evidence="2">cv. Yunnan</strain>
    </source>
</reference>
<comment type="caution">
    <text evidence="1">The sequence shown here is derived from an EMBL/GenBank/DDBJ whole genome shotgun (WGS) entry which is preliminary data.</text>
</comment>
<dbReference type="Proteomes" id="UP001056120">
    <property type="component" value="Linkage Group LG18"/>
</dbReference>
<proteinExistence type="predicted"/>
<keyword evidence="2" id="KW-1185">Reference proteome</keyword>
<accession>A0ACB9E9U8</accession>
<gene>
    <name evidence="1" type="ORF">L1987_55165</name>
</gene>